<keyword evidence="2 4" id="KW-0560">Oxidoreductase</keyword>
<dbReference type="PROSITE" id="PS00687">
    <property type="entry name" value="ALDEHYDE_DEHYDR_GLU"/>
    <property type="match status" value="1"/>
</dbReference>
<protein>
    <submittedName>
        <fullName evidence="6">Succinate-semialdehyde dehydrogenase / glutarate-semialdehyde dehydrogenase</fullName>
    </submittedName>
</protein>
<evidence type="ECO:0000259" key="5">
    <source>
        <dbReference type="Pfam" id="PF00171"/>
    </source>
</evidence>
<dbReference type="Gene3D" id="3.40.605.10">
    <property type="entry name" value="Aldehyde Dehydrogenase, Chain A, domain 1"/>
    <property type="match status" value="1"/>
</dbReference>
<dbReference type="Gene3D" id="3.40.309.10">
    <property type="entry name" value="Aldehyde Dehydrogenase, Chain A, domain 2"/>
    <property type="match status" value="1"/>
</dbReference>
<feature type="active site" evidence="3">
    <location>
        <position position="254"/>
    </location>
</feature>
<dbReference type="Pfam" id="PF00171">
    <property type="entry name" value="Aldedh"/>
    <property type="match status" value="1"/>
</dbReference>
<evidence type="ECO:0000256" key="1">
    <source>
        <dbReference type="ARBA" id="ARBA00009986"/>
    </source>
</evidence>
<dbReference type="NCBIfam" id="NF006916">
    <property type="entry name" value="PRK09407.1"/>
    <property type="match status" value="1"/>
</dbReference>
<organism evidence="6 7">
    <name type="scientific">Actinokineospora alba</name>
    <dbReference type="NCBI Taxonomy" id="504798"/>
    <lineage>
        <taxon>Bacteria</taxon>
        <taxon>Bacillati</taxon>
        <taxon>Actinomycetota</taxon>
        <taxon>Actinomycetes</taxon>
        <taxon>Pseudonocardiales</taxon>
        <taxon>Pseudonocardiaceae</taxon>
        <taxon>Actinokineospora</taxon>
    </lineage>
</organism>
<evidence type="ECO:0000313" key="6">
    <source>
        <dbReference type="EMBL" id="SDP37018.1"/>
    </source>
</evidence>
<evidence type="ECO:0000256" key="3">
    <source>
        <dbReference type="PROSITE-ProRule" id="PRU10007"/>
    </source>
</evidence>
<evidence type="ECO:0000313" key="7">
    <source>
        <dbReference type="Proteomes" id="UP000199651"/>
    </source>
</evidence>
<comment type="similarity">
    <text evidence="1 4">Belongs to the aldehyde dehydrogenase family.</text>
</comment>
<proteinExistence type="inferred from homology"/>
<dbReference type="STRING" id="504798.SAMN05421871_105302"/>
<keyword evidence="7" id="KW-1185">Reference proteome</keyword>
<evidence type="ECO:0000256" key="4">
    <source>
        <dbReference type="RuleBase" id="RU003345"/>
    </source>
</evidence>
<dbReference type="InterPro" id="IPR016163">
    <property type="entry name" value="Ald_DH_C"/>
</dbReference>
<accession>A0A1H0S717</accession>
<sequence length="517" mass="55334">MTPPATITDDLITRLSRHVAASGAETIASVEVFTGETLATLPCSSVRDVADAVHAARVPQARWAELDVRERMGVFERFHKLVLDERETIADLIQAETGKARRYAFEDLIEPAITTSHYLKAAPRLLRARARKGMMPLAIKATELRQPKGVVGIISPWNFPFALGMSDSIPALMAGNAVVLKPDSQTALSPLYGVDLLYRAGLPEGLITVVLGDGPTVGGALVDNADYVGFTGSTRTGAEVGARAAARLIGCSLELGGKNPMIVLPDANVAAAVDGAVTSAFANTGQLCMHIERIYVHESVHDAFLAKFVDATRALKLGARYDYQCDVGSLISTRQRKAVAEHVDDARAKGATVHVGGGSREDLGPAFYEPTVLTGVTPDMACFAEETFGPVVSIYPFRDEEDAIALANDTSYGLNASVYGRDLDRARRVAHRLRAGTVNVNDGHAAAYSSMDAPMGGMGSSGLGRRHGVEGLLKYTEAQNVAVQRVRVIPPPKAIPYGRYTGIMARSLRLMRRIGLR</sequence>
<dbReference type="SUPFAM" id="SSF53720">
    <property type="entry name" value="ALDH-like"/>
    <property type="match status" value="1"/>
</dbReference>
<dbReference type="InterPro" id="IPR015590">
    <property type="entry name" value="Aldehyde_DH_dom"/>
</dbReference>
<feature type="domain" description="Aldehyde dehydrogenase" evidence="5">
    <location>
        <begin position="21"/>
        <end position="481"/>
    </location>
</feature>
<dbReference type="OrthoDB" id="6882680at2"/>
<dbReference type="Proteomes" id="UP000199651">
    <property type="component" value="Unassembled WGS sequence"/>
</dbReference>
<dbReference type="FunFam" id="3.40.309.10:FF:000009">
    <property type="entry name" value="Aldehyde dehydrogenase A"/>
    <property type="match status" value="1"/>
</dbReference>
<dbReference type="RefSeq" id="WP_091379018.1">
    <property type="nucleotide sequence ID" value="NZ_FNDV01000005.1"/>
</dbReference>
<dbReference type="InterPro" id="IPR029510">
    <property type="entry name" value="Ald_DH_CS_GLU"/>
</dbReference>
<gene>
    <name evidence="6" type="ORF">SAMN05192558_108291</name>
</gene>
<reference evidence="7" key="1">
    <citation type="submission" date="2016-10" db="EMBL/GenBank/DDBJ databases">
        <authorList>
            <person name="Varghese N."/>
            <person name="Submissions S."/>
        </authorList>
    </citation>
    <scope>NUCLEOTIDE SEQUENCE [LARGE SCALE GENOMIC DNA]</scope>
    <source>
        <strain evidence="7">IBRC-M 10655</strain>
    </source>
</reference>
<dbReference type="InterPro" id="IPR016162">
    <property type="entry name" value="Ald_DH_N"/>
</dbReference>
<name>A0A1H0S717_9PSEU</name>
<dbReference type="EMBL" id="FNJB01000008">
    <property type="protein sequence ID" value="SDP37018.1"/>
    <property type="molecule type" value="Genomic_DNA"/>
</dbReference>
<dbReference type="AlphaFoldDB" id="A0A1H0S717"/>
<evidence type="ECO:0000256" key="2">
    <source>
        <dbReference type="ARBA" id="ARBA00023002"/>
    </source>
</evidence>
<dbReference type="GO" id="GO:0016620">
    <property type="term" value="F:oxidoreductase activity, acting on the aldehyde or oxo group of donors, NAD or NADP as acceptor"/>
    <property type="evidence" value="ECO:0007669"/>
    <property type="project" value="InterPro"/>
</dbReference>
<dbReference type="PANTHER" id="PTHR11699">
    <property type="entry name" value="ALDEHYDE DEHYDROGENASE-RELATED"/>
    <property type="match status" value="1"/>
</dbReference>
<dbReference type="InterPro" id="IPR016161">
    <property type="entry name" value="Ald_DH/histidinol_DH"/>
</dbReference>